<dbReference type="EMBL" id="CAMXCT010002306">
    <property type="protein sequence ID" value="CAI3997217.1"/>
    <property type="molecule type" value="Genomic_DNA"/>
</dbReference>
<feature type="region of interest" description="Disordered" evidence="1">
    <location>
        <begin position="375"/>
        <end position="395"/>
    </location>
</feature>
<organism evidence="2">
    <name type="scientific">Cladocopium goreaui</name>
    <dbReference type="NCBI Taxonomy" id="2562237"/>
    <lineage>
        <taxon>Eukaryota</taxon>
        <taxon>Sar</taxon>
        <taxon>Alveolata</taxon>
        <taxon>Dinophyceae</taxon>
        <taxon>Suessiales</taxon>
        <taxon>Symbiodiniaceae</taxon>
        <taxon>Cladocopium</taxon>
    </lineage>
</organism>
<feature type="region of interest" description="Disordered" evidence="1">
    <location>
        <begin position="1"/>
        <end position="30"/>
    </location>
</feature>
<sequence length="586" mass="64438">MEPDPYESFATQHGEVTGRTRRIRSEKSAQRKRQAYIRHRVAEGEDPEQVALAQVALCELGTVNLVPQSALYQPVRSVGLVKQDIPKFAGSAIVLDWHQVLGTDRISSRNAQWVDTDGQIPHSHIENSSRNLENVIHATEQSGLPVQMVLATTERTGPKGKLAAPRSVISGKFCLFDDNSEIIEEFTEASRPIAQVLKPRARRSNLLPKECIGWSISSEPLLSTAKQFVKYFSRLFHCIASGSFTQAHWNLDLTFGLRETGCFERRSLSRGCKRRGTDEVRSFRLALLSRLLMTATGQRWLASELIKGLKRVPELQFKVQGFIESCTRQSQAPQGKASPAKASVAAAVEKAKTPCIFHQMPNGCVHGDKYHYSHVKTPPAKPKDSKADSKAKPKPAAPKVAAAVAIAAALSHMVTPSQAIGGLEWAADTGGGFKKSSDTIGFQDQDGILGDANHFLLDSFPVVRAIGLDVEQKMIRRGFIWLPGSLPFLVRDPSKCHLNCDEENRFYASRVTQHVPFFSSNFTVIPGMPAEQFPGSSVIDVLPPSDPAAEPVDVPEVLSVEPEVDILIQYIQTSHQKGDVMNKALP</sequence>
<evidence type="ECO:0000313" key="2">
    <source>
        <dbReference type="EMBL" id="CAI3997217.1"/>
    </source>
</evidence>
<protein>
    <submittedName>
        <fullName evidence="2">Uncharacterized protein</fullName>
    </submittedName>
</protein>
<proteinExistence type="predicted"/>
<reference evidence="2" key="1">
    <citation type="submission" date="2022-10" db="EMBL/GenBank/DDBJ databases">
        <authorList>
            <person name="Chen Y."/>
            <person name="Dougan E. K."/>
            <person name="Chan C."/>
            <person name="Rhodes N."/>
            <person name="Thang M."/>
        </authorList>
    </citation>
    <scope>NUCLEOTIDE SEQUENCE</scope>
</reference>
<evidence type="ECO:0000313" key="3">
    <source>
        <dbReference type="EMBL" id="CAL1150592.1"/>
    </source>
</evidence>
<feature type="non-terminal residue" evidence="2">
    <location>
        <position position="586"/>
    </location>
</feature>
<comment type="caution">
    <text evidence="2">The sequence shown here is derived from an EMBL/GenBank/DDBJ whole genome shotgun (WGS) entry which is preliminary data.</text>
</comment>
<evidence type="ECO:0000256" key="1">
    <source>
        <dbReference type="SAM" id="MobiDB-lite"/>
    </source>
</evidence>
<accession>A0A9P1CRI5</accession>
<gene>
    <name evidence="2" type="ORF">C1SCF055_LOCUS23623</name>
</gene>
<reference evidence="3" key="2">
    <citation type="submission" date="2024-04" db="EMBL/GenBank/DDBJ databases">
        <authorList>
            <person name="Chen Y."/>
            <person name="Shah S."/>
            <person name="Dougan E. K."/>
            <person name="Thang M."/>
            <person name="Chan C."/>
        </authorList>
    </citation>
    <scope>NUCLEOTIDE SEQUENCE [LARGE SCALE GENOMIC DNA]</scope>
</reference>
<feature type="compositionally biased region" description="Basic and acidic residues" evidence="1">
    <location>
        <begin position="381"/>
        <end position="391"/>
    </location>
</feature>
<dbReference type="AlphaFoldDB" id="A0A9P1CRI5"/>
<dbReference type="EMBL" id="CAMXCT020002306">
    <property type="protein sequence ID" value="CAL1150592.1"/>
    <property type="molecule type" value="Genomic_DNA"/>
</dbReference>
<name>A0A9P1CRI5_9DINO</name>